<evidence type="ECO:0000313" key="2">
    <source>
        <dbReference type="EMBL" id="ETO60302.1"/>
    </source>
</evidence>
<sequence length="64" mass="7214">MCPRSRGHSATFRDGHTMSRSLSVKQTPRCSDYRRHCSHTTPTVREPLRAAAGPDLSRKLVPRP</sequence>
<evidence type="ECO:0000256" key="1">
    <source>
        <dbReference type="SAM" id="MobiDB-lite"/>
    </source>
</evidence>
<dbReference type="EMBL" id="ANJA01003957">
    <property type="protein sequence ID" value="ETO60302.1"/>
    <property type="molecule type" value="Genomic_DNA"/>
</dbReference>
<gene>
    <name evidence="2" type="ORF">F444_21482</name>
</gene>
<name>A0A080Z0Z1_PHYNI</name>
<protein>
    <submittedName>
        <fullName evidence="2">Uncharacterized protein</fullName>
    </submittedName>
</protein>
<evidence type="ECO:0000313" key="3">
    <source>
        <dbReference type="Proteomes" id="UP000028582"/>
    </source>
</evidence>
<dbReference type="AlphaFoldDB" id="A0A080Z0Z1"/>
<feature type="compositionally biased region" description="Polar residues" evidence="1">
    <location>
        <begin position="18"/>
        <end position="29"/>
    </location>
</feature>
<feature type="region of interest" description="Disordered" evidence="1">
    <location>
        <begin position="1"/>
        <end position="64"/>
    </location>
</feature>
<comment type="caution">
    <text evidence="2">The sequence shown here is derived from an EMBL/GenBank/DDBJ whole genome shotgun (WGS) entry which is preliminary data.</text>
</comment>
<organism evidence="2 3">
    <name type="scientific">Phytophthora nicotianae P1976</name>
    <dbReference type="NCBI Taxonomy" id="1317066"/>
    <lineage>
        <taxon>Eukaryota</taxon>
        <taxon>Sar</taxon>
        <taxon>Stramenopiles</taxon>
        <taxon>Oomycota</taxon>
        <taxon>Peronosporomycetes</taxon>
        <taxon>Peronosporales</taxon>
        <taxon>Peronosporaceae</taxon>
        <taxon>Phytophthora</taxon>
    </lineage>
</organism>
<proteinExistence type="predicted"/>
<dbReference type="Proteomes" id="UP000028582">
    <property type="component" value="Unassembled WGS sequence"/>
</dbReference>
<accession>A0A080Z0Z1</accession>
<reference evidence="2 3" key="1">
    <citation type="submission" date="2013-11" db="EMBL/GenBank/DDBJ databases">
        <title>The Genome Sequence of Phytophthora parasitica P1976.</title>
        <authorList>
            <consortium name="The Broad Institute Genomics Platform"/>
            <person name="Russ C."/>
            <person name="Tyler B."/>
            <person name="Panabieres F."/>
            <person name="Shan W."/>
            <person name="Tripathy S."/>
            <person name="Grunwald N."/>
            <person name="Machado M."/>
            <person name="Johnson C.S."/>
            <person name="Walker B."/>
            <person name="Young S."/>
            <person name="Zeng Q."/>
            <person name="Gargeya S."/>
            <person name="Fitzgerald M."/>
            <person name="Haas B."/>
            <person name="Abouelleil A."/>
            <person name="Allen A.W."/>
            <person name="Alvarado L."/>
            <person name="Arachchi H.M."/>
            <person name="Berlin A.M."/>
            <person name="Chapman S.B."/>
            <person name="Gainer-Dewar J."/>
            <person name="Goldberg J."/>
            <person name="Griggs A."/>
            <person name="Gujja S."/>
            <person name="Hansen M."/>
            <person name="Howarth C."/>
            <person name="Imamovic A."/>
            <person name="Ireland A."/>
            <person name="Larimer J."/>
            <person name="McCowan C."/>
            <person name="Murphy C."/>
            <person name="Pearson M."/>
            <person name="Poon T.W."/>
            <person name="Priest M."/>
            <person name="Roberts A."/>
            <person name="Saif S."/>
            <person name="Shea T."/>
            <person name="Sisk P."/>
            <person name="Sykes S."/>
            <person name="Wortman J."/>
            <person name="Nusbaum C."/>
            <person name="Birren B."/>
        </authorList>
    </citation>
    <scope>NUCLEOTIDE SEQUENCE [LARGE SCALE GENOMIC DNA]</scope>
    <source>
        <strain evidence="2 3">P1976</strain>
    </source>
</reference>